<dbReference type="Proteomes" id="UP001341281">
    <property type="component" value="Chromosome 06"/>
</dbReference>
<evidence type="ECO:0000256" key="1">
    <source>
        <dbReference type="SAM" id="MobiDB-lite"/>
    </source>
</evidence>
<evidence type="ECO:0000313" key="3">
    <source>
        <dbReference type="Proteomes" id="UP001341281"/>
    </source>
</evidence>
<proteinExistence type="predicted"/>
<accession>A0AAQ3TZL0</accession>
<feature type="compositionally biased region" description="Basic residues" evidence="1">
    <location>
        <begin position="73"/>
        <end position="82"/>
    </location>
</feature>
<keyword evidence="3" id="KW-1185">Reference proteome</keyword>
<feature type="region of interest" description="Disordered" evidence="1">
    <location>
        <begin position="70"/>
        <end position="128"/>
    </location>
</feature>
<sequence length="214" mass="22260">MASDASRSRRHSHGSLAPSSLPTDAVAMASAPPLQRRRSVRPAPCAPSPTPTPTASIPVAAALCRARCGTPARPRRRRRVPVHRPDAGDPDGSIRPRDQPARPRAARQVSADAMAAARRSGRDGHGARAKLAAPHQAHSPTAASHAGRAACAGLARRAARASAGATRQVAAAALLQGATAVMPANRLVSLPEHVFREVVQLFDGHHVLASWGAR</sequence>
<dbReference type="AlphaFoldDB" id="A0AAQ3TZL0"/>
<feature type="region of interest" description="Disordered" evidence="1">
    <location>
        <begin position="1"/>
        <end position="58"/>
    </location>
</feature>
<dbReference type="EMBL" id="CP144750">
    <property type="protein sequence ID" value="WVZ82666.1"/>
    <property type="molecule type" value="Genomic_DNA"/>
</dbReference>
<gene>
    <name evidence="2" type="ORF">U9M48_029905</name>
</gene>
<feature type="compositionally biased region" description="Basic and acidic residues" evidence="1">
    <location>
        <begin position="83"/>
        <end position="101"/>
    </location>
</feature>
<evidence type="ECO:0000313" key="2">
    <source>
        <dbReference type="EMBL" id="WVZ82666.1"/>
    </source>
</evidence>
<reference evidence="2 3" key="1">
    <citation type="submission" date="2024-02" db="EMBL/GenBank/DDBJ databases">
        <title>High-quality chromosome-scale genome assembly of Pensacola bahiagrass (Paspalum notatum Flugge var. saurae).</title>
        <authorList>
            <person name="Vega J.M."/>
            <person name="Podio M."/>
            <person name="Orjuela J."/>
            <person name="Siena L.A."/>
            <person name="Pessino S.C."/>
            <person name="Combes M.C."/>
            <person name="Mariac C."/>
            <person name="Albertini E."/>
            <person name="Pupilli F."/>
            <person name="Ortiz J.P.A."/>
            <person name="Leblanc O."/>
        </authorList>
    </citation>
    <scope>NUCLEOTIDE SEQUENCE [LARGE SCALE GENOMIC DNA]</scope>
    <source>
        <strain evidence="2">R1</strain>
        <tissue evidence="2">Leaf</tissue>
    </source>
</reference>
<protein>
    <submittedName>
        <fullName evidence="2">Uncharacterized protein</fullName>
    </submittedName>
</protein>
<organism evidence="2 3">
    <name type="scientific">Paspalum notatum var. saurae</name>
    <dbReference type="NCBI Taxonomy" id="547442"/>
    <lineage>
        <taxon>Eukaryota</taxon>
        <taxon>Viridiplantae</taxon>
        <taxon>Streptophyta</taxon>
        <taxon>Embryophyta</taxon>
        <taxon>Tracheophyta</taxon>
        <taxon>Spermatophyta</taxon>
        <taxon>Magnoliopsida</taxon>
        <taxon>Liliopsida</taxon>
        <taxon>Poales</taxon>
        <taxon>Poaceae</taxon>
        <taxon>PACMAD clade</taxon>
        <taxon>Panicoideae</taxon>
        <taxon>Andropogonodae</taxon>
        <taxon>Paspaleae</taxon>
        <taxon>Paspalinae</taxon>
        <taxon>Paspalum</taxon>
    </lineage>
</organism>
<name>A0AAQ3TZL0_PASNO</name>